<sequence>MIAAKARAQAPADWFITEWDLSKLPAGTTSIQFPGQGAGYSIEWEQKNDPAVQGALTGNGFTTINFPAAGAIYRVKAHKGTGNFSRFYCGNTDVESSVKALVAVTQWGNTHWTTFDRAFSTCVNLETIPTAESPDLTGVADLQFMFKQNAALREEQSSIAFIRVAQQDLDSTVTYSKIVKVEKE</sequence>
<gene>
    <name evidence="1" type="ORF">SAMN04487894_111100</name>
</gene>
<reference evidence="2" key="1">
    <citation type="submission" date="2016-10" db="EMBL/GenBank/DDBJ databases">
        <authorList>
            <person name="Varghese N."/>
            <person name="Submissions S."/>
        </authorList>
    </citation>
    <scope>NUCLEOTIDE SEQUENCE [LARGE SCALE GENOMIC DNA]</scope>
    <source>
        <strain evidence="2">DSM 25811 / CCM 8410 / LMG 26954 / E90</strain>
    </source>
</reference>
<organism evidence="1 2">
    <name type="scientific">Niabella drilacis (strain DSM 25811 / CCM 8410 / CCUG 62505 / LMG 26954 / E90)</name>
    <dbReference type="NCBI Taxonomy" id="1285928"/>
    <lineage>
        <taxon>Bacteria</taxon>
        <taxon>Pseudomonadati</taxon>
        <taxon>Bacteroidota</taxon>
        <taxon>Chitinophagia</taxon>
        <taxon>Chitinophagales</taxon>
        <taxon>Chitinophagaceae</taxon>
        <taxon>Niabella</taxon>
    </lineage>
</organism>
<proteinExistence type="predicted"/>
<dbReference type="AlphaFoldDB" id="A0A1G6WEN1"/>
<dbReference type="Proteomes" id="UP000198757">
    <property type="component" value="Unassembled WGS sequence"/>
</dbReference>
<evidence type="ECO:0000313" key="1">
    <source>
        <dbReference type="EMBL" id="SDD64183.1"/>
    </source>
</evidence>
<dbReference type="EMBL" id="FMZO01000011">
    <property type="protein sequence ID" value="SDD64183.1"/>
    <property type="molecule type" value="Genomic_DNA"/>
</dbReference>
<accession>A0A1G6WEN1</accession>
<dbReference type="OrthoDB" id="9813840at2"/>
<name>A0A1G6WEN1_NIADE</name>
<evidence type="ECO:0000313" key="2">
    <source>
        <dbReference type="Proteomes" id="UP000198757"/>
    </source>
</evidence>
<keyword evidence="2" id="KW-1185">Reference proteome</keyword>
<dbReference type="STRING" id="1285928.SAMN04487894_111100"/>
<dbReference type="RefSeq" id="WP_090391651.1">
    <property type="nucleotide sequence ID" value="NZ_FMZO01000011.1"/>
</dbReference>
<protein>
    <submittedName>
        <fullName evidence="1">Uncharacterized protein</fullName>
    </submittedName>
</protein>